<dbReference type="PANTHER" id="PTHR13683:SF750">
    <property type="entry name" value="ASPARTYL PROTEASE AED1"/>
    <property type="match status" value="1"/>
</dbReference>
<dbReference type="Pfam" id="PF14543">
    <property type="entry name" value="TAXi_N"/>
    <property type="match status" value="1"/>
</dbReference>
<evidence type="ECO:0000259" key="2">
    <source>
        <dbReference type="PROSITE" id="PS51767"/>
    </source>
</evidence>
<name>A0A5A7R4G6_STRAF</name>
<dbReference type="AlphaFoldDB" id="A0A5A7R4G6"/>
<dbReference type="GO" id="GO:0004190">
    <property type="term" value="F:aspartic-type endopeptidase activity"/>
    <property type="evidence" value="ECO:0007669"/>
    <property type="project" value="InterPro"/>
</dbReference>
<gene>
    <name evidence="3" type="ORF">STAS_29742</name>
</gene>
<comment type="caution">
    <text evidence="3">The sequence shown here is derived from an EMBL/GenBank/DDBJ whole genome shotgun (WGS) entry which is preliminary data.</text>
</comment>
<dbReference type="Gene3D" id="2.40.70.10">
    <property type="entry name" value="Acid Proteases"/>
    <property type="match status" value="2"/>
</dbReference>
<evidence type="ECO:0000313" key="4">
    <source>
        <dbReference type="Proteomes" id="UP000325081"/>
    </source>
</evidence>
<dbReference type="OrthoDB" id="10330371at2759"/>
<dbReference type="InterPro" id="IPR001461">
    <property type="entry name" value="Aspartic_peptidase_A1"/>
</dbReference>
<accession>A0A5A7R4G6</accession>
<dbReference type="PROSITE" id="PS51767">
    <property type="entry name" value="PEPTIDASE_A1"/>
    <property type="match status" value="1"/>
</dbReference>
<dbReference type="InterPro" id="IPR032861">
    <property type="entry name" value="TAXi_N"/>
</dbReference>
<proteinExistence type="inferred from homology"/>
<keyword evidence="4" id="KW-1185">Reference proteome</keyword>
<reference evidence="4" key="1">
    <citation type="journal article" date="2019" name="Curr. Biol.">
        <title>Genome Sequence of Striga asiatica Provides Insight into the Evolution of Plant Parasitism.</title>
        <authorList>
            <person name="Yoshida S."/>
            <person name="Kim S."/>
            <person name="Wafula E.K."/>
            <person name="Tanskanen J."/>
            <person name="Kim Y.M."/>
            <person name="Honaas L."/>
            <person name="Yang Z."/>
            <person name="Spallek T."/>
            <person name="Conn C.E."/>
            <person name="Ichihashi Y."/>
            <person name="Cheong K."/>
            <person name="Cui S."/>
            <person name="Der J.P."/>
            <person name="Gundlach H."/>
            <person name="Jiao Y."/>
            <person name="Hori C."/>
            <person name="Ishida J.K."/>
            <person name="Kasahara H."/>
            <person name="Kiba T."/>
            <person name="Kim M.S."/>
            <person name="Koo N."/>
            <person name="Laohavisit A."/>
            <person name="Lee Y.H."/>
            <person name="Lumba S."/>
            <person name="McCourt P."/>
            <person name="Mortimer J.C."/>
            <person name="Mutuku J.M."/>
            <person name="Nomura T."/>
            <person name="Sasaki-Sekimoto Y."/>
            <person name="Seto Y."/>
            <person name="Wang Y."/>
            <person name="Wakatake T."/>
            <person name="Sakakibara H."/>
            <person name="Demura T."/>
            <person name="Yamaguchi S."/>
            <person name="Yoneyama K."/>
            <person name="Manabe R.I."/>
            <person name="Nelson D.C."/>
            <person name="Schulman A.H."/>
            <person name="Timko M.P."/>
            <person name="dePamphilis C.W."/>
            <person name="Choi D."/>
            <person name="Shirasu K."/>
        </authorList>
    </citation>
    <scope>NUCLEOTIDE SEQUENCE [LARGE SCALE GENOMIC DNA]</scope>
    <source>
        <strain evidence="4">cv. UVA1</strain>
    </source>
</reference>
<dbReference type="InterPro" id="IPR032799">
    <property type="entry name" value="TAXi_C"/>
</dbReference>
<keyword evidence="3" id="KW-0378">Hydrolase</keyword>
<dbReference type="PANTHER" id="PTHR13683">
    <property type="entry name" value="ASPARTYL PROTEASES"/>
    <property type="match status" value="1"/>
</dbReference>
<comment type="similarity">
    <text evidence="1">Belongs to the peptidase A1 family.</text>
</comment>
<protein>
    <submittedName>
        <fullName evidence="3">Eukaryotic aspartyl protease family protein</fullName>
    </submittedName>
</protein>
<organism evidence="3 4">
    <name type="scientific">Striga asiatica</name>
    <name type="common">Asiatic witchweed</name>
    <name type="synonym">Buchnera asiatica</name>
    <dbReference type="NCBI Taxonomy" id="4170"/>
    <lineage>
        <taxon>Eukaryota</taxon>
        <taxon>Viridiplantae</taxon>
        <taxon>Streptophyta</taxon>
        <taxon>Embryophyta</taxon>
        <taxon>Tracheophyta</taxon>
        <taxon>Spermatophyta</taxon>
        <taxon>Magnoliopsida</taxon>
        <taxon>eudicotyledons</taxon>
        <taxon>Gunneridae</taxon>
        <taxon>Pentapetalae</taxon>
        <taxon>asterids</taxon>
        <taxon>lamiids</taxon>
        <taxon>Lamiales</taxon>
        <taxon>Orobanchaceae</taxon>
        <taxon>Buchnereae</taxon>
        <taxon>Striga</taxon>
    </lineage>
</organism>
<dbReference type="Pfam" id="PF14541">
    <property type="entry name" value="TAXi_C"/>
    <property type="match status" value="1"/>
</dbReference>
<evidence type="ECO:0000256" key="1">
    <source>
        <dbReference type="ARBA" id="ARBA00007447"/>
    </source>
</evidence>
<dbReference type="InterPro" id="IPR033121">
    <property type="entry name" value="PEPTIDASE_A1"/>
</dbReference>
<dbReference type="Proteomes" id="UP000325081">
    <property type="component" value="Unassembled WGS sequence"/>
</dbReference>
<dbReference type="EMBL" id="BKCP01010204">
    <property type="protein sequence ID" value="GER52296.1"/>
    <property type="molecule type" value="Genomic_DNA"/>
</dbReference>
<feature type="domain" description="Peptidase A1" evidence="2">
    <location>
        <begin position="41"/>
        <end position="382"/>
    </location>
</feature>
<sequence>MLKINVESSRSKRVVQVFHRDGQCGEAQHHIPGRSGNFGEFMVTIGLGTPETKVTLYINTHSDLSFLQCQPCQPCHPQYGSVFNPKKSTSYSTIPYNSPQCSMVKTEFPTISSPTGTCIYNGSYNNTIYNMGYLSKDKLTTAHRQSFADFIFGCSQFVDEYDLAAGVLSLGRGNNISFVHQTATKYDGRFSYCLPTTGSSNGFLAFGKDSADDNLTKFTPLVTNTDYPIKYFVDIISIAVGGRTLNICPSVFGKPGNTQIDSIARYTSLQPKAYKALSLEFKRQMIKNYGYKKAPAFHGILDTCFLTTGHDNITAPTVSFTFSGNVEVHLQVSQTLYAINSDQSCLTFVANTDPTDYAIFGTTQQRTFEVVFDVGREKLGFRPNSCT</sequence>
<dbReference type="SUPFAM" id="SSF50630">
    <property type="entry name" value="Acid proteases"/>
    <property type="match status" value="1"/>
</dbReference>
<dbReference type="InterPro" id="IPR021109">
    <property type="entry name" value="Peptidase_aspartic_dom_sf"/>
</dbReference>
<keyword evidence="3" id="KW-0645">Protease</keyword>
<dbReference type="GO" id="GO:0006508">
    <property type="term" value="P:proteolysis"/>
    <property type="evidence" value="ECO:0007669"/>
    <property type="project" value="UniProtKB-KW"/>
</dbReference>
<evidence type="ECO:0000313" key="3">
    <source>
        <dbReference type="EMBL" id="GER52296.1"/>
    </source>
</evidence>